<evidence type="ECO:0000256" key="1">
    <source>
        <dbReference type="ARBA" id="ARBA00007073"/>
    </source>
</evidence>
<dbReference type="RefSeq" id="XP_021338534.1">
    <property type="nucleotide sequence ID" value="XM_021481958.1"/>
</dbReference>
<evidence type="ECO:0008006" key="4">
    <source>
        <dbReference type="Google" id="ProtNLM"/>
    </source>
</evidence>
<dbReference type="OrthoDB" id="10025739at2759"/>
<dbReference type="VEuPathDB" id="PiroplasmaDB:BMR1_03g01659"/>
<accession>A0A1R4ABI4</accession>
<name>A0A1R4ABI4_BABMR</name>
<evidence type="ECO:0000313" key="3">
    <source>
        <dbReference type="Proteomes" id="UP000002899"/>
    </source>
</evidence>
<reference evidence="2 3" key="2">
    <citation type="journal article" date="2013" name="PLoS ONE">
        <title>Whole genome mapping and re-organization of the nuclear and mitochondrial genomes of Babesia microti isolates.</title>
        <authorList>
            <person name="Cornillot E."/>
            <person name="Dassouli A."/>
            <person name="Garg A."/>
            <person name="Pachikara N."/>
            <person name="Randazzo S."/>
            <person name="Depoix D."/>
            <person name="Carcy B."/>
            <person name="Delbecq S."/>
            <person name="Frutos R."/>
            <person name="Silva J.C."/>
            <person name="Sutton R."/>
            <person name="Krause P.J."/>
            <person name="Mamoun C.B."/>
        </authorList>
    </citation>
    <scope>NUCLEOTIDE SEQUENCE [LARGE SCALE GENOMIC DNA]</scope>
    <source>
        <strain evidence="2 3">RI</strain>
    </source>
</reference>
<reference evidence="2 3" key="1">
    <citation type="journal article" date="2012" name="Nucleic Acids Res.">
        <title>Sequencing of the smallest Apicomplexan genome from the human pathogen Babesia microti.</title>
        <authorList>
            <person name="Cornillot E."/>
            <person name="Hadj-Kaddour K."/>
            <person name="Dassouli A."/>
            <person name="Noel B."/>
            <person name="Ranwez V."/>
            <person name="Vacherie B."/>
            <person name="Augagneur Y."/>
            <person name="Bres V."/>
            <person name="Duclos A."/>
            <person name="Randazzo S."/>
            <person name="Carcy B."/>
            <person name="Debierre-Grockiego F."/>
            <person name="Delbecq S."/>
            <person name="Moubri-Menage K."/>
            <person name="Shams-Eldin H."/>
            <person name="Usmani-Brown S."/>
            <person name="Bringaud F."/>
            <person name="Wincker P."/>
            <person name="Vivares C.P."/>
            <person name="Schwarz R.T."/>
            <person name="Schetters T.P."/>
            <person name="Krause P.J."/>
            <person name="Gorenflot A."/>
            <person name="Berry V."/>
            <person name="Barbe V."/>
            <person name="Ben Mamoun C."/>
        </authorList>
    </citation>
    <scope>NUCLEOTIDE SEQUENCE [LARGE SCALE GENOMIC DNA]</scope>
    <source>
        <strain evidence="2 3">RI</strain>
    </source>
</reference>
<protein>
    <recommendedName>
        <fullName evidence="4">Transcription factor Pcc1</fullName>
    </recommendedName>
</protein>
<dbReference type="AlphaFoldDB" id="A0A1R4ABI4"/>
<comment type="similarity">
    <text evidence="1">Belongs to the CTAG/PCC1 family.</text>
</comment>
<sequence length="74" mass="8529">MLWHLVTIDLGRKDWCDIVRRIVDSSRDYTVETKGDSISVKICADSLKTLRLRVNAFYETTYLVATMLETLSDS</sequence>
<dbReference type="GeneID" id="33043697"/>
<organism evidence="2 3">
    <name type="scientific">Babesia microti (strain RI)</name>
    <dbReference type="NCBI Taxonomy" id="1133968"/>
    <lineage>
        <taxon>Eukaryota</taxon>
        <taxon>Sar</taxon>
        <taxon>Alveolata</taxon>
        <taxon>Apicomplexa</taxon>
        <taxon>Aconoidasida</taxon>
        <taxon>Piroplasmida</taxon>
        <taxon>Babesiidae</taxon>
        <taxon>Babesia</taxon>
    </lineage>
</organism>
<reference evidence="2 3" key="3">
    <citation type="journal article" date="2016" name="Sci. Rep.">
        <title>Genome-wide diversity and gene expression profiling of Babesia microti isolates identify polymorphic genes that mediate host-pathogen interactions.</title>
        <authorList>
            <person name="Silva J.C."/>
            <person name="Cornillot E."/>
            <person name="McCracken C."/>
            <person name="Usmani-Brown S."/>
            <person name="Dwivedi A."/>
            <person name="Ifeonu O.O."/>
            <person name="Crabtree J."/>
            <person name="Gotia H.T."/>
            <person name="Virji A.Z."/>
            <person name="Reynes C."/>
            <person name="Colinge J."/>
            <person name="Kumar V."/>
            <person name="Lawres L."/>
            <person name="Pazzi J.E."/>
            <person name="Pablo J.V."/>
            <person name="Hung C."/>
            <person name="Brancato J."/>
            <person name="Kumari P."/>
            <person name="Orvis J."/>
            <person name="Tretina K."/>
            <person name="Chibucos M."/>
            <person name="Ott S."/>
            <person name="Sadzewicz L."/>
            <person name="Sengamalay N."/>
            <person name="Shetty A.C."/>
            <person name="Su Q."/>
            <person name="Tallon L."/>
            <person name="Fraser C.M."/>
            <person name="Frutos R."/>
            <person name="Molina D.M."/>
            <person name="Krause P.J."/>
            <person name="Ben Mamoun C."/>
        </authorList>
    </citation>
    <scope>NUCLEOTIDE SEQUENCE [LARGE SCALE GENOMIC DNA]</scope>
    <source>
        <strain evidence="2 3">RI</strain>
    </source>
</reference>
<keyword evidence="3" id="KW-1185">Reference proteome</keyword>
<dbReference type="InterPro" id="IPR015419">
    <property type="entry name" value="CTAG/Pcc1"/>
</dbReference>
<evidence type="ECO:0000313" key="2">
    <source>
        <dbReference type="EMBL" id="SJK86372.1"/>
    </source>
</evidence>
<proteinExistence type="inferred from homology"/>
<gene>
    <name evidence="2" type="ORF">BMR1_03g01659</name>
</gene>
<dbReference type="Gene3D" id="3.30.310.50">
    <property type="entry name" value="Alpha-D-phosphohexomutase, C-terminal domain"/>
    <property type="match status" value="1"/>
</dbReference>
<dbReference type="Pfam" id="PF09341">
    <property type="entry name" value="Pcc1"/>
    <property type="match status" value="1"/>
</dbReference>
<dbReference type="KEGG" id="bmic:BMR1_03g01659"/>
<dbReference type="EMBL" id="LN871598">
    <property type="protein sequence ID" value="SJK86372.1"/>
    <property type="molecule type" value="Genomic_DNA"/>
</dbReference>
<dbReference type="Proteomes" id="UP000002899">
    <property type="component" value="Chromosome III"/>
</dbReference>